<dbReference type="AlphaFoldDB" id="A0A0R3T5L8"/>
<dbReference type="Pfam" id="PF10367">
    <property type="entry name" value="zf-Vps39_C"/>
    <property type="match status" value="1"/>
</dbReference>
<gene>
    <name evidence="2" type="ORF">HNAJ_LOCUS2355</name>
</gene>
<proteinExistence type="predicted"/>
<evidence type="ECO:0000259" key="1">
    <source>
        <dbReference type="Pfam" id="PF10367"/>
    </source>
</evidence>
<feature type="domain" description="Vacuolar sorting protein 39/Transforming growth factor beta receptor-associated zinc finger" evidence="1">
    <location>
        <begin position="32"/>
        <end position="67"/>
    </location>
</feature>
<dbReference type="InterPro" id="IPR019453">
    <property type="entry name" value="VPS39/TGFA1_Znf"/>
</dbReference>
<evidence type="ECO:0000313" key="3">
    <source>
        <dbReference type="Proteomes" id="UP000278807"/>
    </source>
</evidence>
<evidence type="ECO:0000313" key="2">
    <source>
        <dbReference type="EMBL" id="VDN98214.1"/>
    </source>
</evidence>
<reference evidence="2 3" key="2">
    <citation type="submission" date="2018-11" db="EMBL/GenBank/DDBJ databases">
        <authorList>
            <consortium name="Pathogen Informatics"/>
        </authorList>
    </citation>
    <scope>NUCLEOTIDE SEQUENCE [LARGE SCALE GENOMIC DNA]</scope>
</reference>
<dbReference type="EMBL" id="UZAE01001136">
    <property type="protein sequence ID" value="VDN98214.1"/>
    <property type="molecule type" value="Genomic_DNA"/>
</dbReference>
<protein>
    <submittedName>
        <fullName evidence="4">Vps39_2 domain-containing protein</fullName>
    </submittedName>
</protein>
<keyword evidence="3" id="KW-1185">Reference proteome</keyword>
<evidence type="ECO:0000313" key="4">
    <source>
        <dbReference type="WBParaSite" id="HNAJ_0000235601-mRNA-1"/>
    </source>
</evidence>
<accession>A0A0R3T5L8</accession>
<name>A0A0R3T5L8_RODNA</name>
<sequence>MRTRLIFFNNAVQRESLRSHNDRVTTTAGQMFKVTNATRCQQCRRRIGTSAFFRYPDSGDLVHYGCCPDLSAVISNSSISSQPRL</sequence>
<dbReference type="OrthoDB" id="5325112at2759"/>
<dbReference type="STRING" id="102285.A0A0R3T5L8"/>
<organism evidence="4">
    <name type="scientific">Rodentolepis nana</name>
    <name type="common">Dwarf tapeworm</name>
    <name type="synonym">Hymenolepis nana</name>
    <dbReference type="NCBI Taxonomy" id="102285"/>
    <lineage>
        <taxon>Eukaryota</taxon>
        <taxon>Metazoa</taxon>
        <taxon>Spiralia</taxon>
        <taxon>Lophotrochozoa</taxon>
        <taxon>Platyhelminthes</taxon>
        <taxon>Cestoda</taxon>
        <taxon>Eucestoda</taxon>
        <taxon>Cyclophyllidea</taxon>
        <taxon>Hymenolepididae</taxon>
        <taxon>Rodentolepis</taxon>
    </lineage>
</organism>
<dbReference type="Proteomes" id="UP000278807">
    <property type="component" value="Unassembled WGS sequence"/>
</dbReference>
<reference evidence="4" key="1">
    <citation type="submission" date="2017-02" db="UniProtKB">
        <authorList>
            <consortium name="WormBaseParasite"/>
        </authorList>
    </citation>
    <scope>IDENTIFICATION</scope>
</reference>
<dbReference type="WBParaSite" id="HNAJ_0000235601-mRNA-1">
    <property type="protein sequence ID" value="HNAJ_0000235601-mRNA-1"/>
    <property type="gene ID" value="HNAJ_0000235601"/>
</dbReference>